<protein>
    <submittedName>
        <fullName evidence="2">Uncharacterized protein</fullName>
    </submittedName>
</protein>
<dbReference type="EMBL" id="VZOK01000017">
    <property type="protein sequence ID" value="KAB0638035.1"/>
    <property type="molecule type" value="Genomic_DNA"/>
</dbReference>
<evidence type="ECO:0000313" key="5">
    <source>
        <dbReference type="Proteomes" id="UP000281098"/>
    </source>
</evidence>
<evidence type="ECO:0000313" key="1">
    <source>
        <dbReference type="EMBL" id="KAB0638035.1"/>
    </source>
</evidence>
<dbReference type="Proteomes" id="UP000473470">
    <property type="component" value="Unassembled WGS sequence"/>
</dbReference>
<comment type="caution">
    <text evidence="2">The sequence shown here is derived from an EMBL/GenBank/DDBJ whole genome shotgun (WGS) entry which is preliminary data.</text>
</comment>
<keyword evidence="5" id="KW-1185">Reference proteome</keyword>
<dbReference type="Proteomes" id="UP000068603">
    <property type="component" value="Unassembled WGS sequence"/>
</dbReference>
<dbReference type="EMBL" id="LPHB01000005">
    <property type="protein sequence ID" value="KWA68144.1"/>
    <property type="molecule type" value="Genomic_DNA"/>
</dbReference>
<evidence type="ECO:0000313" key="4">
    <source>
        <dbReference type="Proteomes" id="UP000068603"/>
    </source>
</evidence>
<gene>
    <name evidence="3" type="ORF">DF017_37040</name>
    <name evidence="1" type="ORF">F7R25_14105</name>
    <name evidence="2" type="ORF">WT44_01495</name>
</gene>
<dbReference type="GeneID" id="93051616"/>
<dbReference type="EMBL" id="QTPM01000129">
    <property type="protein sequence ID" value="RQY77187.1"/>
    <property type="molecule type" value="Genomic_DNA"/>
</dbReference>
<reference evidence="2 4" key="1">
    <citation type="submission" date="2015-11" db="EMBL/GenBank/DDBJ databases">
        <title>Expanding the genomic diversity of Burkholderia species for the development of highly accurate diagnostics.</title>
        <authorList>
            <person name="Sahl J."/>
            <person name="Keim P."/>
            <person name="Wagner D."/>
        </authorList>
    </citation>
    <scope>NUCLEOTIDE SEQUENCE [LARGE SCALE GENOMIC DNA]</scope>
    <source>
        <strain evidence="2 4">MSMB1960WGS</strain>
    </source>
</reference>
<evidence type="ECO:0000313" key="3">
    <source>
        <dbReference type="EMBL" id="RQY77187.1"/>
    </source>
</evidence>
<proteinExistence type="predicted"/>
<reference evidence="1 6" key="3">
    <citation type="submission" date="2019-09" db="EMBL/GenBank/DDBJ databases">
        <title>Draft genome sequences of 48 bacterial type strains from the CCUG.</title>
        <authorList>
            <person name="Tunovic T."/>
            <person name="Pineiro-Iglesias B."/>
            <person name="Unosson C."/>
            <person name="Inganas E."/>
            <person name="Ohlen M."/>
            <person name="Cardew S."/>
            <person name="Jensie-Markopoulos S."/>
            <person name="Salva-Serra F."/>
            <person name="Jaen-Luchoro D."/>
            <person name="Karlsson R."/>
            <person name="Svensson-Stadler L."/>
            <person name="Chun J."/>
            <person name="Moore E."/>
        </authorList>
    </citation>
    <scope>NUCLEOTIDE SEQUENCE [LARGE SCALE GENOMIC DNA]</scope>
    <source>
        <strain evidence="1 6">CCUG 65686</strain>
    </source>
</reference>
<dbReference type="AlphaFoldDB" id="A0A107AS43"/>
<sequence length="86" mass="9564">MPVTHHSESAHATASEIRAIVGPVEDELIAQILDVGPTSSEVLDAYTWLRADDRLEGRLERELHGKAARVFEILEQDDADGDDRTR</sequence>
<evidence type="ECO:0000313" key="2">
    <source>
        <dbReference type="EMBL" id="KWA68144.1"/>
    </source>
</evidence>
<reference evidence="3 5" key="2">
    <citation type="submission" date="2018-08" db="EMBL/GenBank/DDBJ databases">
        <title>Comparative analysis of Burkholderia isolates from Puerto Rico.</title>
        <authorList>
            <person name="Hall C."/>
            <person name="Sahl J."/>
            <person name="Wagner D."/>
        </authorList>
    </citation>
    <scope>NUCLEOTIDE SEQUENCE [LARGE SCALE GENOMIC DNA]</scope>
    <source>
        <strain evidence="3 5">Bp8966</strain>
    </source>
</reference>
<name>A0A107AS43_9BURK</name>
<dbReference type="Proteomes" id="UP000281098">
    <property type="component" value="Unassembled WGS sequence"/>
</dbReference>
<dbReference type="RefSeq" id="WP_059558433.1">
    <property type="nucleotide sequence ID" value="NZ_CABVPM010000007.1"/>
</dbReference>
<evidence type="ECO:0000313" key="6">
    <source>
        <dbReference type="Proteomes" id="UP000473470"/>
    </source>
</evidence>
<accession>A0A107AS43</accession>
<organism evidence="2">
    <name type="scientific">Burkholderia stagnalis</name>
    <dbReference type="NCBI Taxonomy" id="1503054"/>
    <lineage>
        <taxon>Bacteria</taxon>
        <taxon>Pseudomonadati</taxon>
        <taxon>Pseudomonadota</taxon>
        <taxon>Betaproteobacteria</taxon>
        <taxon>Burkholderiales</taxon>
        <taxon>Burkholderiaceae</taxon>
        <taxon>Burkholderia</taxon>
        <taxon>Burkholderia cepacia complex</taxon>
    </lineage>
</organism>
<dbReference type="KEGG" id="bstg:WT74_02220"/>